<dbReference type="AlphaFoldDB" id="A0A3L8SAI3"/>
<keyword evidence="1" id="KW-0732">Signal</keyword>
<evidence type="ECO:0000313" key="2">
    <source>
        <dbReference type="EMBL" id="RLV99326.1"/>
    </source>
</evidence>
<keyword evidence="3" id="KW-1185">Reference proteome</keyword>
<organism evidence="2 3">
    <name type="scientific">Chloebia gouldiae</name>
    <name type="common">Gouldian finch</name>
    <name type="synonym">Erythrura gouldiae</name>
    <dbReference type="NCBI Taxonomy" id="44316"/>
    <lineage>
        <taxon>Eukaryota</taxon>
        <taxon>Metazoa</taxon>
        <taxon>Chordata</taxon>
        <taxon>Craniata</taxon>
        <taxon>Vertebrata</taxon>
        <taxon>Euteleostomi</taxon>
        <taxon>Archelosauria</taxon>
        <taxon>Archosauria</taxon>
        <taxon>Dinosauria</taxon>
        <taxon>Saurischia</taxon>
        <taxon>Theropoda</taxon>
        <taxon>Coelurosauria</taxon>
        <taxon>Aves</taxon>
        <taxon>Neognathae</taxon>
        <taxon>Neoaves</taxon>
        <taxon>Telluraves</taxon>
        <taxon>Australaves</taxon>
        <taxon>Passeriformes</taxon>
        <taxon>Passeroidea</taxon>
        <taxon>Passeridae</taxon>
        <taxon>Chloebia</taxon>
    </lineage>
</organism>
<gene>
    <name evidence="2" type="ORF">DV515_00010027</name>
</gene>
<feature type="chain" id="PRO_5017921221" evidence="1">
    <location>
        <begin position="21"/>
        <end position="190"/>
    </location>
</feature>
<name>A0A3L8SAI3_CHLGU</name>
<proteinExistence type="predicted"/>
<sequence length="190" mass="20423">MKTLTLQNLCVLGATFSVLQLELEPESLRGSDALEGSGAVVRVANCSRLWRNSRCVGSLRGHAGAISAHKTCKSSFLVGASLGFTWQDRLQPVLSFIAPCLILAESCRALLMLGSRCGCRSSSGLQLSADTSQCRKISTRGAMGRTRDGKIHGSITGVMEDRSCQKDVPEVWLAKTGFVPRCETLEMQGD</sequence>
<dbReference type="Proteomes" id="UP000276834">
    <property type="component" value="Unassembled WGS sequence"/>
</dbReference>
<evidence type="ECO:0000256" key="1">
    <source>
        <dbReference type="SAM" id="SignalP"/>
    </source>
</evidence>
<evidence type="ECO:0000313" key="3">
    <source>
        <dbReference type="Proteomes" id="UP000276834"/>
    </source>
</evidence>
<reference evidence="2 3" key="1">
    <citation type="journal article" date="2018" name="Proc. R. Soc. B">
        <title>A non-coding region near Follistatin controls head colour polymorphism in the Gouldian finch.</title>
        <authorList>
            <person name="Toomey M.B."/>
            <person name="Marques C.I."/>
            <person name="Andrade P."/>
            <person name="Araujo P.M."/>
            <person name="Sabatino S."/>
            <person name="Gazda M.A."/>
            <person name="Afonso S."/>
            <person name="Lopes R.J."/>
            <person name="Corbo J.C."/>
            <person name="Carneiro M."/>
        </authorList>
    </citation>
    <scope>NUCLEOTIDE SEQUENCE [LARGE SCALE GENOMIC DNA]</scope>
    <source>
        <strain evidence="2">Red01</strain>
        <tissue evidence="2">Muscle</tissue>
    </source>
</reference>
<dbReference type="EMBL" id="QUSF01000033">
    <property type="protein sequence ID" value="RLV99326.1"/>
    <property type="molecule type" value="Genomic_DNA"/>
</dbReference>
<protein>
    <submittedName>
        <fullName evidence="2">Uncharacterized protein</fullName>
    </submittedName>
</protein>
<comment type="caution">
    <text evidence="2">The sequence shown here is derived from an EMBL/GenBank/DDBJ whole genome shotgun (WGS) entry which is preliminary data.</text>
</comment>
<feature type="signal peptide" evidence="1">
    <location>
        <begin position="1"/>
        <end position="20"/>
    </location>
</feature>
<accession>A0A3L8SAI3</accession>